<evidence type="ECO:0000256" key="2">
    <source>
        <dbReference type="PROSITE-ProRule" id="PRU00117"/>
    </source>
</evidence>
<dbReference type="Proteomes" id="UP000242188">
    <property type="component" value="Unassembled WGS sequence"/>
</dbReference>
<feature type="domain" description="K Homology" evidence="3">
    <location>
        <begin position="688"/>
        <end position="757"/>
    </location>
</feature>
<feature type="domain" description="K Homology" evidence="3">
    <location>
        <begin position="337"/>
        <end position="407"/>
    </location>
</feature>
<dbReference type="Gene3D" id="3.30.1370.10">
    <property type="entry name" value="K Homology domain, type 1"/>
    <property type="match status" value="1"/>
</dbReference>
<sequence>MSAFTAAACRLLNYRCPIASLGIVRKARYIIPGNGFPCKISTTCNHFSNDDKSGVDPKQGVNKTPDVKAQIFTHDNAVFHDQICKSLFGDGAKNLFRMMSESKIRFQVVTGKDNIEVIATSDERLEQAKQIVEKEVEDIKSKLQMKPSANTSAYEEKVLLDWDPAVPKKQVKGRFIGVRGNNVRQLMNQFDSKVSIHWREDHVLIKGKDKELVKAATVQVKEQLKETVGELESSRLVEVVPTPAVQKHSFFTAKVDVPKENVNTIVGYIIGAKGRNIRHLGDQAGFGLTVSSGPDYVEVKVNDEANLEKAVQLVTKEIEAFKEKTFVVPTPAVQKHSFFTAKVDVPKENVKAIVGYIIGAKGRNIRHLGDQAGFSLTVSSGPDYVEVNVHDEANLEKAVQLVTKEIEAFKEKSFVVPTPAVQKHSFFTAKVDVQKENVKAIVGYIIGAQGRNIRHLEDQAGFSLTVSSGPDYIEVKVNDEANLEKAVQLVTKEIEDFEQKQIVVPTPAVQKHSFFTAKVDVQKENVNTIVGFIIGAKGRNIQHLEDQAGFSLTVSSGPDYIEVKVNDEANLEKAVQLVEKEIERIISSKSTVERRDTDGDPSRARTIQVDEGMDIIFRRLIGKGGSHVNYLRQQIGVDFSINKMDMSTIVVGVNNPGDLDVAVEGVTKEIEALKQNLSADNKDTAGDPSLSRVIPIDGSLDTLFGRLIGKKGDNVKRLREQIGVNFNINKMDTSTIVVGVNNPADLDLAVEGDGQIS</sequence>
<dbReference type="PROSITE" id="PS50084">
    <property type="entry name" value="KH_TYPE_1"/>
    <property type="match status" value="7"/>
</dbReference>
<comment type="caution">
    <text evidence="4">The sequence shown here is derived from an EMBL/GenBank/DDBJ whole genome shotgun (WGS) entry which is preliminary data.</text>
</comment>
<dbReference type="GO" id="GO:0003723">
    <property type="term" value="F:RNA binding"/>
    <property type="evidence" value="ECO:0007669"/>
    <property type="project" value="UniProtKB-UniRule"/>
</dbReference>
<feature type="domain" description="K Homology" evidence="3">
    <location>
        <begin position="158"/>
        <end position="225"/>
    </location>
</feature>
<evidence type="ECO:0000256" key="1">
    <source>
        <dbReference type="ARBA" id="ARBA00022737"/>
    </source>
</evidence>
<dbReference type="EMBL" id="NEDP02004672">
    <property type="protein sequence ID" value="OWF44794.1"/>
    <property type="molecule type" value="Genomic_DNA"/>
</dbReference>
<dbReference type="CDD" id="cd00105">
    <property type="entry name" value="KH-I"/>
    <property type="match status" value="1"/>
</dbReference>
<name>A0A210Q7T9_MIZYE</name>
<dbReference type="PANTHER" id="PTHR10288">
    <property type="entry name" value="KH DOMAIN CONTAINING RNA BINDING PROTEIN"/>
    <property type="match status" value="1"/>
</dbReference>
<gene>
    <name evidence="4" type="ORF">KP79_PYT22337</name>
</gene>
<feature type="domain" description="K Homology" evidence="3">
    <location>
        <begin position="425"/>
        <end position="495"/>
    </location>
</feature>
<dbReference type="Pfam" id="PF00013">
    <property type="entry name" value="KH_1"/>
    <property type="match status" value="3"/>
</dbReference>
<accession>A0A210Q7T9</accession>
<dbReference type="InterPro" id="IPR004087">
    <property type="entry name" value="KH_dom"/>
</dbReference>
<dbReference type="Gene3D" id="3.30.310.210">
    <property type="match status" value="3"/>
</dbReference>
<dbReference type="SMART" id="SM00322">
    <property type="entry name" value="KH"/>
    <property type="match status" value="8"/>
</dbReference>
<keyword evidence="1" id="KW-0677">Repeat</keyword>
<protein>
    <submittedName>
        <fullName evidence="4">Insulin-like growth factor 2 mRNA-binding protein 2</fullName>
    </submittedName>
</protein>
<evidence type="ECO:0000313" key="4">
    <source>
        <dbReference type="EMBL" id="OWF44794.1"/>
    </source>
</evidence>
<feature type="domain" description="K Homology" evidence="3">
    <location>
        <begin position="249"/>
        <end position="319"/>
    </location>
</feature>
<proteinExistence type="predicted"/>
<dbReference type="InterPro" id="IPR036612">
    <property type="entry name" value="KH_dom_type_1_sf"/>
</dbReference>
<keyword evidence="5" id="KW-1185">Reference proteome</keyword>
<dbReference type="AlphaFoldDB" id="A0A210Q7T9"/>
<feature type="domain" description="K Homology" evidence="3">
    <location>
        <begin position="607"/>
        <end position="671"/>
    </location>
</feature>
<organism evidence="4 5">
    <name type="scientific">Mizuhopecten yessoensis</name>
    <name type="common">Japanese scallop</name>
    <name type="synonym">Patinopecten yessoensis</name>
    <dbReference type="NCBI Taxonomy" id="6573"/>
    <lineage>
        <taxon>Eukaryota</taxon>
        <taxon>Metazoa</taxon>
        <taxon>Spiralia</taxon>
        <taxon>Lophotrochozoa</taxon>
        <taxon>Mollusca</taxon>
        <taxon>Bivalvia</taxon>
        <taxon>Autobranchia</taxon>
        <taxon>Pteriomorphia</taxon>
        <taxon>Pectinida</taxon>
        <taxon>Pectinoidea</taxon>
        <taxon>Pectinidae</taxon>
        <taxon>Mizuhopecten</taxon>
    </lineage>
</organism>
<dbReference type="SUPFAM" id="SSF54791">
    <property type="entry name" value="Eukaryotic type KH-domain (KH-domain type I)"/>
    <property type="match status" value="6"/>
</dbReference>
<evidence type="ECO:0000259" key="3">
    <source>
        <dbReference type="SMART" id="SM00322"/>
    </source>
</evidence>
<feature type="domain" description="K Homology" evidence="3">
    <location>
        <begin position="513"/>
        <end position="583"/>
    </location>
</feature>
<evidence type="ECO:0000313" key="5">
    <source>
        <dbReference type="Proteomes" id="UP000242188"/>
    </source>
</evidence>
<keyword evidence="2" id="KW-0694">RNA-binding</keyword>
<reference evidence="4 5" key="1">
    <citation type="journal article" date="2017" name="Nat. Ecol. Evol.">
        <title>Scallop genome provides insights into evolution of bilaterian karyotype and development.</title>
        <authorList>
            <person name="Wang S."/>
            <person name="Zhang J."/>
            <person name="Jiao W."/>
            <person name="Li J."/>
            <person name="Xun X."/>
            <person name="Sun Y."/>
            <person name="Guo X."/>
            <person name="Huan P."/>
            <person name="Dong B."/>
            <person name="Zhang L."/>
            <person name="Hu X."/>
            <person name="Sun X."/>
            <person name="Wang J."/>
            <person name="Zhao C."/>
            <person name="Wang Y."/>
            <person name="Wang D."/>
            <person name="Huang X."/>
            <person name="Wang R."/>
            <person name="Lv J."/>
            <person name="Li Y."/>
            <person name="Zhang Z."/>
            <person name="Liu B."/>
            <person name="Lu W."/>
            <person name="Hui Y."/>
            <person name="Liang J."/>
            <person name="Zhou Z."/>
            <person name="Hou R."/>
            <person name="Li X."/>
            <person name="Liu Y."/>
            <person name="Li H."/>
            <person name="Ning X."/>
            <person name="Lin Y."/>
            <person name="Zhao L."/>
            <person name="Xing Q."/>
            <person name="Dou J."/>
            <person name="Li Y."/>
            <person name="Mao J."/>
            <person name="Guo H."/>
            <person name="Dou H."/>
            <person name="Li T."/>
            <person name="Mu C."/>
            <person name="Jiang W."/>
            <person name="Fu Q."/>
            <person name="Fu X."/>
            <person name="Miao Y."/>
            <person name="Liu J."/>
            <person name="Yu Q."/>
            <person name="Li R."/>
            <person name="Liao H."/>
            <person name="Li X."/>
            <person name="Kong Y."/>
            <person name="Jiang Z."/>
            <person name="Chourrout D."/>
            <person name="Li R."/>
            <person name="Bao Z."/>
        </authorList>
    </citation>
    <scope>NUCLEOTIDE SEQUENCE [LARGE SCALE GENOMIC DNA]</scope>
    <source>
        <strain evidence="4 5">PY_sf001</strain>
    </source>
</reference>
<feature type="domain" description="K Homology" evidence="3">
    <location>
        <begin position="65"/>
        <end position="137"/>
    </location>
</feature>
<dbReference type="OrthoDB" id="5982948at2759"/>
<dbReference type="InterPro" id="IPR004088">
    <property type="entry name" value="KH_dom_type_1"/>
</dbReference>